<dbReference type="EMBL" id="KB309003">
    <property type="protein sequence ID" value="ELT95808.1"/>
    <property type="molecule type" value="Genomic_DNA"/>
</dbReference>
<dbReference type="OMA" id="MEMAIDS"/>
<dbReference type="PROSITE" id="PS50088">
    <property type="entry name" value="ANK_REPEAT"/>
    <property type="match status" value="3"/>
</dbReference>
<dbReference type="STRING" id="283909.R7TPM5"/>
<name>R7TPM5_CAPTE</name>
<dbReference type="GO" id="GO:0010468">
    <property type="term" value="P:regulation of gene expression"/>
    <property type="evidence" value="ECO:0007669"/>
    <property type="project" value="TreeGrafter"/>
</dbReference>
<dbReference type="PANTHER" id="PTHR24124">
    <property type="entry name" value="ANKYRIN REPEAT FAMILY A"/>
    <property type="match status" value="1"/>
</dbReference>
<protein>
    <submittedName>
        <fullName evidence="4">Uncharacterized protein</fullName>
    </submittedName>
</protein>
<dbReference type="SMART" id="SM00248">
    <property type="entry name" value="ANK"/>
    <property type="match status" value="3"/>
</dbReference>
<reference evidence="4" key="1">
    <citation type="journal article" date="2013" name="Nature">
        <title>Insights into bilaterian evolution from three spiralian genomes.</title>
        <authorList>
            <person name="Simakov O."/>
            <person name="Marletaz F."/>
            <person name="Cho S.J."/>
            <person name="Edsinger-Gonzales E."/>
            <person name="Havlak P."/>
            <person name="Hellsten U."/>
            <person name="Kuo D.H."/>
            <person name="Larsson T."/>
            <person name="Lv J."/>
            <person name="Arendt D."/>
            <person name="Savage R."/>
            <person name="Osoegawa K."/>
            <person name="de Jong P."/>
            <person name="Grimwood J."/>
            <person name="Chapman J.A."/>
            <person name="Shapiro H."/>
            <person name="Aerts A."/>
            <person name="Otillar R.P."/>
            <person name="Terry A.Y."/>
            <person name="Boore J.L."/>
            <person name="Grigoriev I.V."/>
            <person name="Lindberg D.R."/>
            <person name="Seaver E.C."/>
            <person name="Weisblat D.A."/>
            <person name="Putnam N.H."/>
            <person name="Rokhsar D.S."/>
        </authorList>
    </citation>
    <scope>NUCLEOTIDE SEQUENCE</scope>
    <source>
        <strain evidence="4">I ESC-2004</strain>
    </source>
</reference>
<feature type="repeat" description="ANK" evidence="3">
    <location>
        <begin position="21"/>
        <end position="53"/>
    </location>
</feature>
<dbReference type="HOGENOM" id="CLU_000134_18_9_1"/>
<dbReference type="PROSITE" id="PS50297">
    <property type="entry name" value="ANK_REP_REGION"/>
    <property type="match status" value="3"/>
</dbReference>
<organism evidence="4">
    <name type="scientific">Capitella teleta</name>
    <name type="common">Polychaete worm</name>
    <dbReference type="NCBI Taxonomy" id="283909"/>
    <lineage>
        <taxon>Eukaryota</taxon>
        <taxon>Metazoa</taxon>
        <taxon>Spiralia</taxon>
        <taxon>Lophotrochozoa</taxon>
        <taxon>Annelida</taxon>
        <taxon>Polychaeta</taxon>
        <taxon>Sedentaria</taxon>
        <taxon>Scolecida</taxon>
        <taxon>Capitellidae</taxon>
        <taxon>Capitella</taxon>
    </lineage>
</organism>
<gene>
    <name evidence="4" type="ORF">CAPTEDRAFT_48355</name>
</gene>
<feature type="non-terminal residue" evidence="4">
    <location>
        <position position="1"/>
    </location>
</feature>
<dbReference type="Pfam" id="PF12796">
    <property type="entry name" value="Ank_2"/>
    <property type="match status" value="2"/>
</dbReference>
<dbReference type="PANTHER" id="PTHR24124:SF14">
    <property type="entry name" value="CHROMOSOME UNDETERMINED SCAFFOLD_25, WHOLE GENOME SHOTGUN SEQUENCE"/>
    <property type="match status" value="1"/>
</dbReference>
<dbReference type="OrthoDB" id="10257076at2759"/>
<evidence type="ECO:0000256" key="2">
    <source>
        <dbReference type="ARBA" id="ARBA00023043"/>
    </source>
</evidence>
<sequence length="118" mass="12957">LDEIVELLVAHEADVNRVNDLGHSFLCIACENGYTDLAKLFLKNGAHVNVRDHHGNSPLHIVTLKLEDQSTLRSIMKLLITYGADVNIVNEFGHSPLHYACAIGNICISKLLLQNGAD</sequence>
<keyword evidence="1" id="KW-0677">Repeat</keyword>
<feature type="repeat" description="ANK" evidence="3">
    <location>
        <begin position="92"/>
        <end position="118"/>
    </location>
</feature>
<evidence type="ECO:0000256" key="3">
    <source>
        <dbReference type="PROSITE-ProRule" id="PRU00023"/>
    </source>
</evidence>
<feature type="non-terminal residue" evidence="4">
    <location>
        <position position="118"/>
    </location>
</feature>
<dbReference type="Gene3D" id="1.25.40.20">
    <property type="entry name" value="Ankyrin repeat-containing domain"/>
    <property type="match status" value="2"/>
</dbReference>
<dbReference type="GO" id="GO:0005634">
    <property type="term" value="C:nucleus"/>
    <property type="evidence" value="ECO:0007669"/>
    <property type="project" value="TreeGrafter"/>
</dbReference>
<keyword evidence="2 3" id="KW-0040">ANK repeat</keyword>
<dbReference type="AlphaFoldDB" id="R7TPM5"/>
<evidence type="ECO:0000256" key="1">
    <source>
        <dbReference type="ARBA" id="ARBA00022737"/>
    </source>
</evidence>
<dbReference type="InterPro" id="IPR036770">
    <property type="entry name" value="Ankyrin_rpt-contain_sf"/>
</dbReference>
<feature type="repeat" description="ANK" evidence="3">
    <location>
        <begin position="54"/>
        <end position="91"/>
    </location>
</feature>
<evidence type="ECO:0000313" key="4">
    <source>
        <dbReference type="EMBL" id="ELT95808.1"/>
    </source>
</evidence>
<proteinExistence type="predicted"/>
<accession>R7TPM5</accession>
<dbReference type="InterPro" id="IPR002110">
    <property type="entry name" value="Ankyrin_rpt"/>
</dbReference>
<dbReference type="SUPFAM" id="SSF48403">
    <property type="entry name" value="Ankyrin repeat"/>
    <property type="match status" value="1"/>
</dbReference>